<comment type="similarity">
    <text evidence="1">Belongs to the protein-tyrosine phosphatase family. Non-receptor class dual specificity subfamily.</text>
</comment>
<comment type="caution">
    <text evidence="8">The sequence shown here is derived from an EMBL/GenBank/DDBJ whole genome shotgun (WGS) entry which is preliminary data.</text>
</comment>
<evidence type="ECO:0000259" key="6">
    <source>
        <dbReference type="PROSITE" id="PS50054"/>
    </source>
</evidence>
<evidence type="ECO:0000256" key="2">
    <source>
        <dbReference type="ARBA" id="ARBA00013064"/>
    </source>
</evidence>
<feature type="domain" description="Tyrosine-protein phosphatase" evidence="6">
    <location>
        <begin position="669"/>
        <end position="813"/>
    </location>
</feature>
<sequence length="848" mass="92338">MVEKVAEKAGGGGAGQGPTTSFGGIQFVIDRLTMDGGPAGWLRAEGTSPASGMEVRRTPHASHPMSFGSSSSPPPTVYLESRNYCDQLLYQGRGFPLYIPKPDGSLPAEYRREGVAIGDVGTVTTDGSFDFFFNIYLPADHPINARIPEGFAPLPPYDDIDVFRDDFNPGNYVSSPSICETNDDFTESTPGGTFIFACDGSNGAVLALPHGAHLQKLRNVAEMRQYATRHAERWYKHVNEARGRGLVNGSLYLVTGCEKAKSWGMASFYGVSRPEFQVSFRPKHGDTGRYRWKAPNCRHKRADLPLVDGTPPNQTTFIHALAISLSETIWGSLFGQVEISQLVGDSTFLGKPGGGFIPYGRQGSSFIWSLSGGSHGTTGGGKQCNTPTHENVILSDASPIPRVFHPSQIIHERIFREVPQAKVVITHDDDWCDIFKEGRKVGQNLSELQQAIFDRSEIIEEDGAVFLRCKFETIESENEAIALSDMDVVASRHSQEQQSVLQQSDEHVSKYHQPQLQTDGGSEYLPQVHEHVYQPMEVDPTESAVEFALARSEVPNATLPTPAIGATAASSPVTQDTADTDLGDGKDPGSPNLSKSSRTMSRSPSVSTSTPTSTSPRGSAKSSPSGETKEAGGKGGGAKAKKQMVPVGYGSGPVDPNAVFVPPGGRWKNVDCIIEAKLYLGNLVAARSTRSLTERRITHVLSVCNDRIPAELPQSGITHMRIPIEDVDYADLLIHLPSACQFIDRAIRSGGAILVHDVQGISRSAAVVAAYLMWSHQLTPTKALETIRRARDQVWPNAGFQEQLMLFEQCQYRPSPSNDIYQSWRYKINRQLQAAGFNLNTSDQTFAP</sequence>
<dbReference type="InterPro" id="IPR000340">
    <property type="entry name" value="Dual-sp_phosphatase_cat-dom"/>
</dbReference>
<dbReference type="Gene3D" id="3.90.190.10">
    <property type="entry name" value="Protein tyrosine phosphatase superfamily"/>
    <property type="match status" value="1"/>
</dbReference>
<dbReference type="GO" id="GO:0016301">
    <property type="term" value="F:kinase activity"/>
    <property type="evidence" value="ECO:0007669"/>
    <property type="project" value="UniProtKB-KW"/>
</dbReference>
<accession>A0A8H7DKI1</accession>
<dbReference type="PANTHER" id="PTHR45848:SF4">
    <property type="entry name" value="DUAL SPECIFICITY PROTEIN PHOSPHATASE 12"/>
    <property type="match status" value="1"/>
</dbReference>
<keyword evidence="3" id="KW-0378">Hydrolase</keyword>
<reference evidence="8" key="1">
    <citation type="submission" date="2020-05" db="EMBL/GenBank/DDBJ databases">
        <title>Mycena genomes resolve the evolution of fungal bioluminescence.</title>
        <authorList>
            <person name="Tsai I.J."/>
        </authorList>
    </citation>
    <scope>NUCLEOTIDE SEQUENCE</scope>
    <source>
        <strain evidence="8">160909Yilan</strain>
    </source>
</reference>
<dbReference type="CDD" id="cd14498">
    <property type="entry name" value="DSP"/>
    <property type="match status" value="1"/>
</dbReference>
<dbReference type="OrthoDB" id="3222453at2759"/>
<feature type="region of interest" description="Disordered" evidence="5">
    <location>
        <begin position="1"/>
        <end position="20"/>
    </location>
</feature>
<evidence type="ECO:0000313" key="8">
    <source>
        <dbReference type="EMBL" id="KAF7374606.1"/>
    </source>
</evidence>
<feature type="region of interest" description="Disordered" evidence="5">
    <location>
        <begin position="494"/>
        <end position="522"/>
    </location>
</feature>
<dbReference type="Pfam" id="PF00782">
    <property type="entry name" value="DSPc"/>
    <property type="match status" value="1"/>
</dbReference>
<feature type="region of interest" description="Disordered" evidence="5">
    <location>
        <begin position="557"/>
        <end position="649"/>
    </location>
</feature>
<evidence type="ECO:0000256" key="4">
    <source>
        <dbReference type="ARBA" id="ARBA00022912"/>
    </source>
</evidence>
<dbReference type="SUPFAM" id="SSF52799">
    <property type="entry name" value="(Phosphotyrosine protein) phosphatases II"/>
    <property type="match status" value="1"/>
</dbReference>
<dbReference type="EMBL" id="JACAZH010000002">
    <property type="protein sequence ID" value="KAF7374606.1"/>
    <property type="molecule type" value="Genomic_DNA"/>
</dbReference>
<dbReference type="PROSITE" id="PS50054">
    <property type="entry name" value="TYR_PHOSPHATASE_DUAL"/>
    <property type="match status" value="1"/>
</dbReference>
<keyword evidence="4" id="KW-0904">Protein phosphatase</keyword>
<dbReference type="EC" id="3.1.3.48" evidence="2"/>
<evidence type="ECO:0000256" key="3">
    <source>
        <dbReference type="ARBA" id="ARBA00022801"/>
    </source>
</evidence>
<protein>
    <recommendedName>
        <fullName evidence="2">protein-tyrosine-phosphatase</fullName>
        <ecNumber evidence="2">3.1.3.48</ecNumber>
    </recommendedName>
</protein>
<feature type="domain" description="Tyrosine specific protein phosphatases" evidence="7">
    <location>
        <begin position="727"/>
        <end position="791"/>
    </location>
</feature>
<gene>
    <name evidence="8" type="ORF">MSAN_00345200</name>
</gene>
<dbReference type="AlphaFoldDB" id="A0A8H7DKI1"/>
<dbReference type="InterPro" id="IPR000387">
    <property type="entry name" value="Tyr_Pase_dom"/>
</dbReference>
<feature type="compositionally biased region" description="Low complexity" evidence="5">
    <location>
        <begin position="594"/>
        <end position="619"/>
    </location>
</feature>
<dbReference type="GO" id="GO:0008138">
    <property type="term" value="F:protein tyrosine/serine/threonine phosphatase activity"/>
    <property type="evidence" value="ECO:0007669"/>
    <property type="project" value="TreeGrafter"/>
</dbReference>
<dbReference type="InterPro" id="IPR020422">
    <property type="entry name" value="TYR_PHOSPHATASE_DUAL_dom"/>
</dbReference>
<dbReference type="PANTHER" id="PTHR45848">
    <property type="entry name" value="DUAL SPECIFICITY PROTEIN PHOSPHATASE 12 FAMILY MEMBER"/>
    <property type="match status" value="1"/>
</dbReference>
<keyword evidence="8" id="KW-0808">Transferase</keyword>
<dbReference type="SMART" id="SM00195">
    <property type="entry name" value="DSPc"/>
    <property type="match status" value="1"/>
</dbReference>
<dbReference type="GO" id="GO:0004725">
    <property type="term" value="F:protein tyrosine phosphatase activity"/>
    <property type="evidence" value="ECO:0007669"/>
    <property type="project" value="UniProtKB-EC"/>
</dbReference>
<evidence type="ECO:0000256" key="1">
    <source>
        <dbReference type="ARBA" id="ARBA00008601"/>
    </source>
</evidence>
<evidence type="ECO:0000313" key="9">
    <source>
        <dbReference type="Proteomes" id="UP000623467"/>
    </source>
</evidence>
<dbReference type="Proteomes" id="UP000623467">
    <property type="component" value="Unassembled WGS sequence"/>
</dbReference>
<evidence type="ECO:0000256" key="5">
    <source>
        <dbReference type="SAM" id="MobiDB-lite"/>
    </source>
</evidence>
<evidence type="ECO:0000259" key="7">
    <source>
        <dbReference type="PROSITE" id="PS50056"/>
    </source>
</evidence>
<feature type="compositionally biased region" description="Low complexity" evidence="5">
    <location>
        <begin position="62"/>
        <end position="71"/>
    </location>
</feature>
<keyword evidence="9" id="KW-1185">Reference proteome</keyword>
<proteinExistence type="inferred from homology"/>
<dbReference type="PROSITE" id="PS50056">
    <property type="entry name" value="TYR_PHOSPHATASE_2"/>
    <property type="match status" value="1"/>
</dbReference>
<feature type="compositionally biased region" description="Polar residues" evidence="5">
    <location>
        <begin position="568"/>
        <end position="577"/>
    </location>
</feature>
<keyword evidence="8" id="KW-0418">Kinase</keyword>
<dbReference type="InterPro" id="IPR029021">
    <property type="entry name" value="Prot-tyrosine_phosphatase-like"/>
</dbReference>
<name>A0A8H7DKI1_9AGAR</name>
<organism evidence="8 9">
    <name type="scientific">Mycena sanguinolenta</name>
    <dbReference type="NCBI Taxonomy" id="230812"/>
    <lineage>
        <taxon>Eukaryota</taxon>
        <taxon>Fungi</taxon>
        <taxon>Dikarya</taxon>
        <taxon>Basidiomycota</taxon>
        <taxon>Agaricomycotina</taxon>
        <taxon>Agaricomycetes</taxon>
        <taxon>Agaricomycetidae</taxon>
        <taxon>Agaricales</taxon>
        <taxon>Marasmiineae</taxon>
        <taxon>Mycenaceae</taxon>
        <taxon>Mycena</taxon>
    </lineage>
</organism>
<feature type="region of interest" description="Disordered" evidence="5">
    <location>
        <begin position="45"/>
        <end position="73"/>
    </location>
</feature>